<reference evidence="2 3" key="1">
    <citation type="submission" date="2018-11" db="EMBL/GenBank/DDBJ databases">
        <title>Genome squencing of methanotrophic bacteria isolated from alkaline groundwater in Korea.</title>
        <authorList>
            <person name="Nguyen L.N."/>
        </authorList>
    </citation>
    <scope>NUCLEOTIDE SEQUENCE [LARGE SCALE GENOMIC DNA]</scope>
    <source>
        <strain evidence="2 3">GW6</strain>
    </source>
</reference>
<dbReference type="AlphaFoldDB" id="A0A3G8M5Z2"/>
<dbReference type="Proteomes" id="UP000273982">
    <property type="component" value="Chromosome"/>
</dbReference>
<protein>
    <submittedName>
        <fullName evidence="2">Sugar kinase</fullName>
    </submittedName>
</protein>
<dbReference type="InterPro" id="IPR011611">
    <property type="entry name" value="PfkB_dom"/>
</dbReference>
<dbReference type="KEGG" id="mros:EHO51_07475"/>
<keyword evidence="2" id="KW-0808">Transferase</keyword>
<dbReference type="PANTHER" id="PTHR42774:SF3">
    <property type="entry name" value="KETOHEXOKINASE"/>
    <property type="match status" value="1"/>
</dbReference>
<accession>A0A3G8M5Z2</accession>
<dbReference type="InterPro" id="IPR052562">
    <property type="entry name" value="Ketohexokinase-related"/>
</dbReference>
<keyword evidence="2" id="KW-0418">Kinase</keyword>
<name>A0A3G8M5Z2_9HYPH</name>
<feature type="domain" description="Carbohydrate kinase PfkB" evidence="1">
    <location>
        <begin position="4"/>
        <end position="281"/>
    </location>
</feature>
<sequence length="302" mass="32559">MDALFIGHAYIDVTMRAERMPSGDQKALARDYAVSFGGNAVTAGFACAKLGHPVDLLTTLAPDWLGHMFMDMAHTYGIDVHPRRVARSSLSFVWPNDGKRAILRARDDTYLQGVPRLDISETRLLHIDGHMADAALHYAKGARARGALVSLDGGALRPCIEELTGYVDVAVVAEKLCEQMSLSELDMLGWLKSKGCRIGGVTTGEKGMLWYDEDGEISQMASLAVPHELIVDTSGAGDVFHGAYCASYLERPDAPWREHFEFARAASAHKIQHLGNEAGLPSPDDVAAALAAFAPADALSPV</sequence>
<organism evidence="2 3">
    <name type="scientific">Methylocystis rosea</name>
    <dbReference type="NCBI Taxonomy" id="173366"/>
    <lineage>
        <taxon>Bacteria</taxon>
        <taxon>Pseudomonadati</taxon>
        <taxon>Pseudomonadota</taxon>
        <taxon>Alphaproteobacteria</taxon>
        <taxon>Hyphomicrobiales</taxon>
        <taxon>Methylocystaceae</taxon>
        <taxon>Methylocystis</taxon>
    </lineage>
</organism>
<evidence type="ECO:0000259" key="1">
    <source>
        <dbReference type="Pfam" id="PF00294"/>
    </source>
</evidence>
<dbReference type="InterPro" id="IPR029056">
    <property type="entry name" value="Ribokinase-like"/>
</dbReference>
<dbReference type="Gene3D" id="3.40.1190.20">
    <property type="match status" value="1"/>
</dbReference>
<dbReference type="SUPFAM" id="SSF53613">
    <property type="entry name" value="Ribokinase-like"/>
    <property type="match status" value="1"/>
</dbReference>
<dbReference type="PANTHER" id="PTHR42774">
    <property type="entry name" value="PHOSPHOTRANSFERASE SYSTEM TRANSPORT PROTEIN"/>
    <property type="match status" value="1"/>
</dbReference>
<dbReference type="CDD" id="cd01945">
    <property type="entry name" value="ribokinase_group_B"/>
    <property type="match status" value="1"/>
</dbReference>
<dbReference type="RefSeq" id="WP_018408155.1">
    <property type="nucleotide sequence ID" value="NZ_CP034086.1"/>
</dbReference>
<dbReference type="Pfam" id="PF00294">
    <property type="entry name" value="PfkB"/>
    <property type="match status" value="1"/>
</dbReference>
<dbReference type="GO" id="GO:0016301">
    <property type="term" value="F:kinase activity"/>
    <property type="evidence" value="ECO:0007669"/>
    <property type="project" value="UniProtKB-KW"/>
</dbReference>
<gene>
    <name evidence="2" type="ORF">EHO51_07475</name>
</gene>
<evidence type="ECO:0000313" key="2">
    <source>
        <dbReference type="EMBL" id="AZG76582.1"/>
    </source>
</evidence>
<dbReference type="EMBL" id="CP034086">
    <property type="protein sequence ID" value="AZG76582.1"/>
    <property type="molecule type" value="Genomic_DNA"/>
</dbReference>
<proteinExistence type="predicted"/>
<evidence type="ECO:0000313" key="3">
    <source>
        <dbReference type="Proteomes" id="UP000273982"/>
    </source>
</evidence>